<accession>A0A2P2P0F0</accession>
<name>A0A2P2P0F0_RHIMU</name>
<organism evidence="1">
    <name type="scientific">Rhizophora mucronata</name>
    <name type="common">Asiatic mangrove</name>
    <dbReference type="NCBI Taxonomy" id="61149"/>
    <lineage>
        <taxon>Eukaryota</taxon>
        <taxon>Viridiplantae</taxon>
        <taxon>Streptophyta</taxon>
        <taxon>Embryophyta</taxon>
        <taxon>Tracheophyta</taxon>
        <taxon>Spermatophyta</taxon>
        <taxon>Magnoliopsida</taxon>
        <taxon>eudicotyledons</taxon>
        <taxon>Gunneridae</taxon>
        <taxon>Pentapetalae</taxon>
        <taxon>rosids</taxon>
        <taxon>fabids</taxon>
        <taxon>Malpighiales</taxon>
        <taxon>Rhizophoraceae</taxon>
        <taxon>Rhizophora</taxon>
    </lineage>
</organism>
<evidence type="ECO:0000313" key="1">
    <source>
        <dbReference type="EMBL" id="MBX48111.1"/>
    </source>
</evidence>
<dbReference type="AlphaFoldDB" id="A0A2P2P0F0"/>
<proteinExistence type="predicted"/>
<reference evidence="1" key="1">
    <citation type="submission" date="2018-02" db="EMBL/GenBank/DDBJ databases">
        <title>Rhizophora mucronata_Transcriptome.</title>
        <authorList>
            <person name="Meera S.P."/>
            <person name="Sreeshan A."/>
            <person name="Augustine A."/>
        </authorList>
    </citation>
    <scope>NUCLEOTIDE SEQUENCE</scope>
    <source>
        <tissue evidence="1">Leaf</tissue>
    </source>
</reference>
<protein>
    <submittedName>
        <fullName evidence="1">Uncharacterized protein</fullName>
    </submittedName>
</protein>
<dbReference type="EMBL" id="GGEC01067627">
    <property type="protein sequence ID" value="MBX48111.1"/>
    <property type="molecule type" value="Transcribed_RNA"/>
</dbReference>
<sequence length="40" mass="4575">MLQDVLTVKHFLVFFFFLIKPRDLPTSISISPEIIPAADD</sequence>